<protein>
    <recommendedName>
        <fullName evidence="1">DUF7832 domain-containing protein</fullName>
    </recommendedName>
</protein>
<keyword evidence="3" id="KW-1185">Reference proteome</keyword>
<dbReference type="Proteomes" id="UP001597511">
    <property type="component" value="Unassembled WGS sequence"/>
</dbReference>
<dbReference type="EMBL" id="JBHUOZ010000001">
    <property type="protein sequence ID" value="MFD2918507.1"/>
    <property type="molecule type" value="Genomic_DNA"/>
</dbReference>
<evidence type="ECO:0000313" key="3">
    <source>
        <dbReference type="Proteomes" id="UP001597511"/>
    </source>
</evidence>
<dbReference type="RefSeq" id="WP_386094764.1">
    <property type="nucleotide sequence ID" value="NZ_JBHUOZ010000001.1"/>
</dbReference>
<dbReference type="Pfam" id="PF25191">
    <property type="entry name" value="DUF7832"/>
    <property type="match status" value="1"/>
</dbReference>
<accession>A0ABW6A148</accession>
<name>A0ABW6A148_9BACT</name>
<dbReference type="InterPro" id="IPR057154">
    <property type="entry name" value="DUF7832"/>
</dbReference>
<evidence type="ECO:0000259" key="1">
    <source>
        <dbReference type="Pfam" id="PF25191"/>
    </source>
</evidence>
<sequence>MTTYLTKIEEGQTHHFRATVDGFGVDIVQGIFYNFMGKYFIGCGDNASAIKKYNELIAENLKDGFKVTEFKETFENSTDVYDKAKWHYGGDFPVELNYFQGHVHTGMFIGWLIANGLMSEEFTNVHEEEIEAFAKKELTGSQIFERNCDGVLLLEDVSELGNRFALYYFDFSKGQYLNDYDAVLSNDLPTMYHVPDTWENFEKLKPVLDKRFTEWKNQDIQRPFWKYW</sequence>
<gene>
    <name evidence="2" type="ORF">ACFS6H_02225</name>
</gene>
<evidence type="ECO:0000313" key="2">
    <source>
        <dbReference type="EMBL" id="MFD2918507.1"/>
    </source>
</evidence>
<comment type="caution">
    <text evidence="2">The sequence shown here is derived from an EMBL/GenBank/DDBJ whole genome shotgun (WGS) entry which is preliminary data.</text>
</comment>
<reference evidence="3" key="1">
    <citation type="journal article" date="2019" name="Int. J. Syst. Evol. Microbiol.">
        <title>The Global Catalogue of Microorganisms (GCM) 10K type strain sequencing project: providing services to taxonomists for standard genome sequencing and annotation.</title>
        <authorList>
            <consortium name="The Broad Institute Genomics Platform"/>
            <consortium name="The Broad Institute Genome Sequencing Center for Infectious Disease"/>
            <person name="Wu L."/>
            <person name="Ma J."/>
        </authorList>
    </citation>
    <scope>NUCLEOTIDE SEQUENCE [LARGE SCALE GENOMIC DNA]</scope>
    <source>
        <strain evidence="3">KCTC 23299</strain>
    </source>
</reference>
<feature type="domain" description="DUF7832" evidence="1">
    <location>
        <begin position="80"/>
        <end position="194"/>
    </location>
</feature>
<organism evidence="2 3">
    <name type="scientific">Terrimonas rubra</name>
    <dbReference type="NCBI Taxonomy" id="1035890"/>
    <lineage>
        <taxon>Bacteria</taxon>
        <taxon>Pseudomonadati</taxon>
        <taxon>Bacteroidota</taxon>
        <taxon>Chitinophagia</taxon>
        <taxon>Chitinophagales</taxon>
        <taxon>Chitinophagaceae</taxon>
        <taxon>Terrimonas</taxon>
    </lineage>
</organism>
<proteinExistence type="predicted"/>